<keyword evidence="4" id="KW-0808">Transferase</keyword>
<gene>
    <name evidence="4" type="ordered locus">Pfl01_4052</name>
</gene>
<dbReference type="Proteomes" id="UP000002704">
    <property type="component" value="Chromosome"/>
</dbReference>
<organism evidence="4 5">
    <name type="scientific">Pseudomonas fluorescens (strain Pf0-1)</name>
    <dbReference type="NCBI Taxonomy" id="205922"/>
    <lineage>
        <taxon>Bacteria</taxon>
        <taxon>Pseudomonadati</taxon>
        <taxon>Pseudomonadota</taxon>
        <taxon>Gammaproteobacteria</taxon>
        <taxon>Pseudomonadales</taxon>
        <taxon>Pseudomonadaceae</taxon>
        <taxon>Pseudomonas</taxon>
    </lineage>
</organism>
<dbReference type="CAZy" id="GT2">
    <property type="family name" value="Glycosyltransferase Family 2"/>
</dbReference>
<feature type="domain" description="Glycosyltransferase 2-like" evidence="3">
    <location>
        <begin position="30"/>
        <end position="140"/>
    </location>
</feature>
<dbReference type="KEGG" id="pfo:Pfl01_4052"/>
<dbReference type="PANTHER" id="PTHR43685:SF2">
    <property type="entry name" value="GLYCOSYLTRANSFERASE 2-LIKE DOMAIN-CONTAINING PROTEIN"/>
    <property type="match status" value="1"/>
</dbReference>
<name>Q3K8W5_PSEPF</name>
<evidence type="ECO:0000313" key="5">
    <source>
        <dbReference type="Proteomes" id="UP000002704"/>
    </source>
</evidence>
<evidence type="ECO:0000313" key="4">
    <source>
        <dbReference type="EMBL" id="ABA75789.1"/>
    </source>
</evidence>
<dbReference type="Gene3D" id="3.90.550.10">
    <property type="entry name" value="Spore Coat Polysaccharide Biosynthesis Protein SpsA, Chain A"/>
    <property type="match status" value="1"/>
</dbReference>
<dbReference type="GO" id="GO:0016740">
    <property type="term" value="F:transferase activity"/>
    <property type="evidence" value="ECO:0007669"/>
    <property type="project" value="UniProtKB-KW"/>
</dbReference>
<dbReference type="Pfam" id="PF00535">
    <property type="entry name" value="Glycos_transf_2"/>
    <property type="match status" value="1"/>
</dbReference>
<reference evidence="4 5" key="1">
    <citation type="journal article" date="2009" name="Genome Biol.">
        <title>Genomic and genetic analyses of diversity and plant interactions of Pseudomonas fluorescens.</title>
        <authorList>
            <person name="Silby M.W."/>
            <person name="Cerdeno-Tarraga A.M."/>
            <person name="Vernikos G.S."/>
            <person name="Giddens S.R."/>
            <person name="Jackson R.W."/>
            <person name="Preston G.M."/>
            <person name="Zhang X.X."/>
            <person name="Moon C.D."/>
            <person name="Gehrig S.M."/>
            <person name="Godfrey S.A."/>
            <person name="Knight C.G."/>
            <person name="Malone J.G."/>
            <person name="Robinson Z."/>
            <person name="Spiers A.J."/>
            <person name="Harris S."/>
            <person name="Challis G.L."/>
            <person name="Yaxley A.M."/>
            <person name="Harris D."/>
            <person name="Seeger K."/>
            <person name="Murphy L."/>
            <person name="Rutter S."/>
            <person name="Squares R."/>
            <person name="Quail M.A."/>
            <person name="Saunders E."/>
            <person name="Mavromatis K."/>
            <person name="Brettin T.S."/>
            <person name="Bentley S.D."/>
            <person name="Hothersall J."/>
            <person name="Stephens E."/>
            <person name="Thomas C.M."/>
            <person name="Parkhill J."/>
            <person name="Levy S.B."/>
            <person name="Rainey P.B."/>
            <person name="Thomson N.R."/>
        </authorList>
    </citation>
    <scope>NUCLEOTIDE SEQUENCE [LARGE SCALE GENOMIC DNA]</scope>
    <source>
        <strain evidence="4 5">Pf0-1</strain>
    </source>
</reference>
<dbReference type="SUPFAM" id="SSF53448">
    <property type="entry name" value="Nucleotide-diphospho-sugar transferases"/>
    <property type="match status" value="1"/>
</dbReference>
<dbReference type="InterPro" id="IPR001173">
    <property type="entry name" value="Glyco_trans_2-like"/>
</dbReference>
<sequence length="329" mass="37209">MDKPNQESTPEIQHSSAPDTPDQNNKKIAILVCTYNGARFLKEQLDSFIEQSHQNWAIYVSDDGSSDETLDILKDYQLRLGSERLVILQGPRKGFARNFLSLVKNPSIIADYFCFSDQDDIWFKNKLSRSLDLLPEEGNAPALYCSRTALVNSSLEPIGYSPLFLRTPCFENALVQSIAGANTMLINNAARALLLRVADDAPVVAHDWLTYLLVTGCGGRVIYDPTPSLHYRQHEGNLIGANADLKNQILRLRKMFTGRFSQWSTQNLSILHTVRDRLTDRNRQVLELFETARRSSLPGRLYRMRKSGVHRQTLKGNISLIVATLMNKI</sequence>
<keyword evidence="1" id="KW-0997">Cell inner membrane</keyword>
<protein>
    <submittedName>
        <fullName evidence="4">Glycosyl transferase group 2</fullName>
    </submittedName>
</protein>
<dbReference type="eggNOG" id="COG0463">
    <property type="taxonomic scope" value="Bacteria"/>
</dbReference>
<evidence type="ECO:0000256" key="1">
    <source>
        <dbReference type="ARBA" id="ARBA00022519"/>
    </source>
</evidence>
<dbReference type="CDD" id="cd04196">
    <property type="entry name" value="GT_2_like_d"/>
    <property type="match status" value="1"/>
</dbReference>
<feature type="region of interest" description="Disordered" evidence="2">
    <location>
        <begin position="1"/>
        <end position="23"/>
    </location>
</feature>
<dbReference type="HOGENOM" id="CLU_025996_2_1_6"/>
<dbReference type="AlphaFoldDB" id="Q3K8W5"/>
<keyword evidence="1" id="KW-1003">Cell membrane</keyword>
<evidence type="ECO:0000259" key="3">
    <source>
        <dbReference type="Pfam" id="PF00535"/>
    </source>
</evidence>
<accession>Q3K8W5</accession>
<dbReference type="InterPro" id="IPR029044">
    <property type="entry name" value="Nucleotide-diphossugar_trans"/>
</dbReference>
<keyword evidence="1" id="KW-0472">Membrane</keyword>
<evidence type="ECO:0000256" key="2">
    <source>
        <dbReference type="SAM" id="MobiDB-lite"/>
    </source>
</evidence>
<dbReference type="EMBL" id="CP000094">
    <property type="protein sequence ID" value="ABA75789.1"/>
    <property type="molecule type" value="Genomic_DNA"/>
</dbReference>
<dbReference type="RefSeq" id="WP_011335348.1">
    <property type="nucleotide sequence ID" value="NC_007492.2"/>
</dbReference>
<proteinExistence type="predicted"/>
<dbReference type="InterPro" id="IPR050834">
    <property type="entry name" value="Glycosyltransf_2"/>
</dbReference>
<dbReference type="PANTHER" id="PTHR43685">
    <property type="entry name" value="GLYCOSYLTRANSFERASE"/>
    <property type="match status" value="1"/>
</dbReference>